<dbReference type="AlphaFoldDB" id="A0ABD2NSF6"/>
<dbReference type="EMBL" id="JABFTP020000144">
    <property type="protein sequence ID" value="KAL3281291.1"/>
    <property type="molecule type" value="Genomic_DNA"/>
</dbReference>
<comment type="caution">
    <text evidence="2">The sequence shown here is derived from an EMBL/GenBank/DDBJ whole genome shotgun (WGS) entry which is preliminary data.</text>
</comment>
<evidence type="ECO:0000313" key="3">
    <source>
        <dbReference type="Proteomes" id="UP001516400"/>
    </source>
</evidence>
<evidence type="ECO:0000256" key="1">
    <source>
        <dbReference type="SAM" id="MobiDB-lite"/>
    </source>
</evidence>
<feature type="region of interest" description="Disordered" evidence="1">
    <location>
        <begin position="94"/>
        <end position="114"/>
    </location>
</feature>
<gene>
    <name evidence="2" type="ORF">HHI36_004504</name>
</gene>
<evidence type="ECO:0000313" key="2">
    <source>
        <dbReference type="EMBL" id="KAL3281291.1"/>
    </source>
</evidence>
<keyword evidence="3" id="KW-1185">Reference proteome</keyword>
<protein>
    <submittedName>
        <fullName evidence="2">Uncharacterized protein</fullName>
    </submittedName>
</protein>
<name>A0ABD2NSF6_9CUCU</name>
<proteinExistence type="predicted"/>
<organism evidence="2 3">
    <name type="scientific">Cryptolaemus montrouzieri</name>
    <dbReference type="NCBI Taxonomy" id="559131"/>
    <lineage>
        <taxon>Eukaryota</taxon>
        <taxon>Metazoa</taxon>
        <taxon>Ecdysozoa</taxon>
        <taxon>Arthropoda</taxon>
        <taxon>Hexapoda</taxon>
        <taxon>Insecta</taxon>
        <taxon>Pterygota</taxon>
        <taxon>Neoptera</taxon>
        <taxon>Endopterygota</taxon>
        <taxon>Coleoptera</taxon>
        <taxon>Polyphaga</taxon>
        <taxon>Cucujiformia</taxon>
        <taxon>Coccinelloidea</taxon>
        <taxon>Coccinellidae</taxon>
        <taxon>Scymninae</taxon>
        <taxon>Scymnini</taxon>
        <taxon>Cryptolaemus</taxon>
    </lineage>
</organism>
<accession>A0ABD2NSF6</accession>
<reference evidence="2 3" key="1">
    <citation type="journal article" date="2021" name="BMC Biol.">
        <title>Horizontally acquired antibacterial genes associated with adaptive radiation of ladybird beetles.</title>
        <authorList>
            <person name="Li H.S."/>
            <person name="Tang X.F."/>
            <person name="Huang Y.H."/>
            <person name="Xu Z.Y."/>
            <person name="Chen M.L."/>
            <person name="Du X.Y."/>
            <person name="Qiu B.Y."/>
            <person name="Chen P.T."/>
            <person name="Zhang W."/>
            <person name="Slipinski A."/>
            <person name="Escalona H.E."/>
            <person name="Waterhouse R.M."/>
            <person name="Zwick A."/>
            <person name="Pang H."/>
        </authorList>
    </citation>
    <scope>NUCLEOTIDE SEQUENCE [LARGE SCALE GENOMIC DNA]</scope>
    <source>
        <strain evidence="2">SYSU2018</strain>
    </source>
</reference>
<dbReference type="Proteomes" id="UP001516400">
    <property type="component" value="Unassembled WGS sequence"/>
</dbReference>
<sequence length="278" mass="31622">MYNKSPRFGIEYPTTTPPEVGPYTYMLDDPLIPKRVNVVPFLSAAERKNSFVAKRFTDAMYKIEAKENIIGGHSLRNKAKRFVYKFSDVPPPGTYDPKLPGKRKQPSNEPPPGKGRVYFCKVPYSIMGSAPSIPTKRDANGYDIGYLGKLIKNESKSSKTFVGPATYNIKVNSCSLDDPYSGCHWSRRTSRRDMIEIKEGPSPATYDVGKVSTCRRDGREEEYREMARRFSYLPRYTEMQQCLALRRVGALLYELNIHVKYAFGILLQIAKSLLKFKG</sequence>